<accession>A0A4Y2QC37</accession>
<dbReference type="Proteomes" id="UP000499080">
    <property type="component" value="Unassembled WGS sequence"/>
</dbReference>
<dbReference type="AlphaFoldDB" id="A0A4Y2QC37"/>
<comment type="caution">
    <text evidence="1">The sequence shown here is derived from an EMBL/GenBank/DDBJ whole genome shotgun (WGS) entry which is preliminary data.</text>
</comment>
<name>A0A4Y2QC37_ARAVE</name>
<gene>
    <name evidence="1" type="ORF">AVEN_111681_1</name>
</gene>
<dbReference type="EMBL" id="BGPR01013258">
    <property type="protein sequence ID" value="GBN59846.1"/>
    <property type="molecule type" value="Genomic_DNA"/>
</dbReference>
<organism evidence="1 2">
    <name type="scientific">Araneus ventricosus</name>
    <name type="common">Orbweaver spider</name>
    <name type="synonym">Epeira ventricosa</name>
    <dbReference type="NCBI Taxonomy" id="182803"/>
    <lineage>
        <taxon>Eukaryota</taxon>
        <taxon>Metazoa</taxon>
        <taxon>Ecdysozoa</taxon>
        <taxon>Arthropoda</taxon>
        <taxon>Chelicerata</taxon>
        <taxon>Arachnida</taxon>
        <taxon>Araneae</taxon>
        <taxon>Araneomorphae</taxon>
        <taxon>Entelegynae</taxon>
        <taxon>Araneoidea</taxon>
        <taxon>Araneidae</taxon>
        <taxon>Araneus</taxon>
    </lineage>
</organism>
<reference evidence="1 2" key="1">
    <citation type="journal article" date="2019" name="Sci. Rep.">
        <title>Orb-weaving spider Araneus ventricosus genome elucidates the spidroin gene catalogue.</title>
        <authorList>
            <person name="Kono N."/>
            <person name="Nakamura H."/>
            <person name="Ohtoshi R."/>
            <person name="Moran D.A.P."/>
            <person name="Shinohara A."/>
            <person name="Yoshida Y."/>
            <person name="Fujiwara M."/>
            <person name="Mori M."/>
            <person name="Tomita M."/>
            <person name="Arakawa K."/>
        </authorList>
    </citation>
    <scope>NUCLEOTIDE SEQUENCE [LARGE SCALE GENOMIC DNA]</scope>
</reference>
<evidence type="ECO:0000313" key="1">
    <source>
        <dbReference type="EMBL" id="GBN59846.1"/>
    </source>
</evidence>
<protein>
    <recommendedName>
        <fullName evidence="3">Reverse transcriptase domain-containing protein</fullName>
    </recommendedName>
</protein>
<keyword evidence="2" id="KW-1185">Reference proteome</keyword>
<sequence length="200" mass="23645">MILKADFLSLWYSISEIDWSFLLSFGDVNDSVYNCLDEVFAWTIPLKRAIAKKFPFWYSLETRRLLRRKEIVGRLLLRHRNPVFVDDFRSLCTGVKYGIKRDYGNYLHLIERDLISVPKKFWSHFKKEKNNNHLPGKLYYNDKCFINDIDIANAYADYFCSVFKPSTEYDSNDATSSTASAISLRLTLSPMTMWFWLLRS</sequence>
<evidence type="ECO:0000313" key="2">
    <source>
        <dbReference type="Proteomes" id="UP000499080"/>
    </source>
</evidence>
<evidence type="ECO:0008006" key="3">
    <source>
        <dbReference type="Google" id="ProtNLM"/>
    </source>
</evidence>
<dbReference type="OrthoDB" id="7477315at2759"/>
<proteinExistence type="predicted"/>